<dbReference type="SUPFAM" id="SSF48076">
    <property type="entry name" value="LigA subunit of an aromatic-ring-opening dioxygenase LigAB"/>
    <property type="match status" value="1"/>
</dbReference>
<dbReference type="InterPro" id="IPR036622">
    <property type="entry name" value="LigA_sf"/>
</dbReference>
<feature type="region of interest" description="Disordered" evidence="1">
    <location>
        <begin position="152"/>
        <end position="178"/>
    </location>
</feature>
<evidence type="ECO:0000259" key="2">
    <source>
        <dbReference type="Pfam" id="PF07746"/>
    </source>
</evidence>
<proteinExistence type="predicted"/>
<feature type="compositionally biased region" description="Basic and acidic residues" evidence="1">
    <location>
        <begin position="152"/>
        <end position="165"/>
    </location>
</feature>
<name>A0A255GBN9_9ACTN</name>
<evidence type="ECO:0000256" key="1">
    <source>
        <dbReference type="SAM" id="MobiDB-lite"/>
    </source>
</evidence>
<dbReference type="Pfam" id="PF07746">
    <property type="entry name" value="LigA"/>
    <property type="match status" value="1"/>
</dbReference>
<dbReference type="NCBIfam" id="TIGR02792">
    <property type="entry name" value="PCA_ligA"/>
    <property type="match status" value="1"/>
</dbReference>
<reference evidence="3 4" key="1">
    <citation type="submission" date="2017-07" db="EMBL/GenBank/DDBJ databases">
        <title>Draft whole genome sequences of clinical Proprionibacteriaceae strains.</title>
        <authorList>
            <person name="Bernier A.-M."/>
            <person name="Bernard K."/>
            <person name="Domingo M.-C."/>
        </authorList>
    </citation>
    <scope>NUCLEOTIDE SEQUENCE [LARGE SCALE GENOMIC DNA]</scope>
    <source>
        <strain evidence="3 4">NML 030167</strain>
    </source>
</reference>
<organism evidence="3 4">
    <name type="scientific">Enemella evansiae</name>
    <dbReference type="NCBI Taxonomy" id="2016499"/>
    <lineage>
        <taxon>Bacteria</taxon>
        <taxon>Bacillati</taxon>
        <taxon>Actinomycetota</taxon>
        <taxon>Actinomycetes</taxon>
        <taxon>Propionibacteriales</taxon>
        <taxon>Propionibacteriaceae</taxon>
        <taxon>Enemella</taxon>
    </lineage>
</organism>
<dbReference type="InterPro" id="IPR011986">
    <property type="entry name" value="Xdiol_dOase_LigA"/>
</dbReference>
<keyword evidence="3" id="KW-0223">Dioxygenase</keyword>
<feature type="compositionally biased region" description="Polar residues" evidence="1">
    <location>
        <begin position="169"/>
        <end position="178"/>
    </location>
</feature>
<dbReference type="Proteomes" id="UP000215896">
    <property type="component" value="Unassembled WGS sequence"/>
</dbReference>
<evidence type="ECO:0000313" key="4">
    <source>
        <dbReference type="Proteomes" id="UP000215896"/>
    </source>
</evidence>
<protein>
    <submittedName>
        <fullName evidence="3">Protocatechuate 4,5-dioxygenase subunit alpha</fullName>
    </submittedName>
</protein>
<dbReference type="EMBL" id="NMVO01000013">
    <property type="protein sequence ID" value="OYO13255.1"/>
    <property type="molecule type" value="Genomic_DNA"/>
</dbReference>
<evidence type="ECO:0000313" key="3">
    <source>
        <dbReference type="EMBL" id="OYO13255.1"/>
    </source>
</evidence>
<dbReference type="GO" id="GO:0051213">
    <property type="term" value="F:dioxygenase activity"/>
    <property type="evidence" value="ECO:0007669"/>
    <property type="project" value="UniProtKB-KW"/>
</dbReference>
<dbReference type="Gene3D" id="1.10.700.10">
    <property type="entry name" value="Dioxygenase LigAB, LigA subunit"/>
    <property type="match status" value="1"/>
</dbReference>
<dbReference type="RefSeq" id="WP_094404044.1">
    <property type="nucleotide sequence ID" value="NZ_NMVL01000029.1"/>
</dbReference>
<keyword evidence="3" id="KW-0560">Oxidoreductase</keyword>
<accession>A0A255GBN9</accession>
<comment type="caution">
    <text evidence="3">The sequence shown here is derived from an EMBL/GenBank/DDBJ whole genome shotgun (WGS) entry which is preliminary data.</text>
</comment>
<dbReference type="OrthoDB" id="8685817at2"/>
<feature type="region of interest" description="Disordered" evidence="1">
    <location>
        <begin position="1"/>
        <end position="38"/>
    </location>
</feature>
<keyword evidence="4" id="KW-1185">Reference proteome</keyword>
<feature type="compositionally biased region" description="Basic and acidic residues" evidence="1">
    <location>
        <begin position="1"/>
        <end position="16"/>
    </location>
</feature>
<feature type="domain" description="Extradiol ring-cleavage dioxygenase LigAB LigA subunit" evidence="2">
    <location>
        <begin position="53"/>
        <end position="138"/>
    </location>
</feature>
<sequence>MTPPEETRTEHAEPEQRPAPAGDRSSPDHVPDYEDIPGTYVFNGRRSRAGYPLNMMAMSLNHQANRDAFTADSEAYMERFQLSPEQRQAVRDRDYLAMLRLGGNIYFIHKLAVLDGLTLQHVGGDMSGITVDEFRAMMLHGGRPIEGNRTRAEWAARPHPERPTGLDEYTSTNKEGRA</sequence>
<gene>
    <name evidence="3" type="primary">ligA</name>
    <name evidence="3" type="ORF">CGZ94_09635</name>
</gene>
<dbReference type="InterPro" id="IPR014159">
    <property type="entry name" value="PCA_LigA"/>
</dbReference>
<dbReference type="AlphaFoldDB" id="A0A255GBN9"/>